<protein>
    <submittedName>
        <fullName evidence="6">DoxX-like protein</fullName>
    </submittedName>
</protein>
<dbReference type="InterPro" id="IPR032808">
    <property type="entry name" value="DoxX"/>
</dbReference>
<dbReference type="Proteomes" id="UP000243978">
    <property type="component" value="Unassembled WGS sequence"/>
</dbReference>
<evidence type="ECO:0000313" key="6">
    <source>
        <dbReference type="EMBL" id="PTX54418.1"/>
    </source>
</evidence>
<evidence type="ECO:0000256" key="4">
    <source>
        <dbReference type="ARBA" id="ARBA00023136"/>
    </source>
</evidence>
<feature type="transmembrane region" description="Helical" evidence="5">
    <location>
        <begin position="66"/>
        <end position="85"/>
    </location>
</feature>
<comment type="caution">
    <text evidence="6">The sequence shown here is derived from an EMBL/GenBank/DDBJ whole genome shotgun (WGS) entry which is preliminary data.</text>
</comment>
<keyword evidence="3 5" id="KW-1133">Transmembrane helix</keyword>
<evidence type="ECO:0000256" key="3">
    <source>
        <dbReference type="ARBA" id="ARBA00022989"/>
    </source>
</evidence>
<feature type="transmembrane region" description="Helical" evidence="5">
    <location>
        <begin position="91"/>
        <end position="108"/>
    </location>
</feature>
<dbReference type="GO" id="GO:0016020">
    <property type="term" value="C:membrane"/>
    <property type="evidence" value="ECO:0007669"/>
    <property type="project" value="UniProtKB-SubCell"/>
</dbReference>
<dbReference type="RefSeq" id="WP_107846750.1">
    <property type="nucleotide sequence ID" value="NZ_QBKS01000002.1"/>
</dbReference>
<keyword evidence="2 5" id="KW-0812">Transmembrane</keyword>
<evidence type="ECO:0000256" key="5">
    <source>
        <dbReference type="SAM" id="Phobius"/>
    </source>
</evidence>
<keyword evidence="4 5" id="KW-0472">Membrane</keyword>
<comment type="subcellular location">
    <subcellularLocation>
        <location evidence="1">Membrane</location>
        <topology evidence="1">Multi-pass membrane protein</topology>
    </subcellularLocation>
</comment>
<name>A0A2T6BEC1_9RHOB</name>
<gene>
    <name evidence="6" type="ORF">C8N43_3232</name>
</gene>
<evidence type="ECO:0000313" key="7">
    <source>
        <dbReference type="Proteomes" id="UP000243978"/>
    </source>
</evidence>
<sequence>MQTHALTALKAVLSIAFLYYGLQKLGGFAPAVEMYERLGYGQAPRFMTGSAETLGALLLWWKGREVYAAILLTGTMVIGMSALLIYLGPPYFPVPYLLAACGFLMYAYRHQLPRPA</sequence>
<dbReference type="Pfam" id="PF13564">
    <property type="entry name" value="DoxX_2"/>
    <property type="match status" value="1"/>
</dbReference>
<proteinExistence type="predicted"/>
<dbReference type="EMBL" id="QBKS01000002">
    <property type="protein sequence ID" value="PTX54418.1"/>
    <property type="molecule type" value="Genomic_DNA"/>
</dbReference>
<accession>A0A2T6BEC1</accession>
<keyword evidence="7" id="KW-1185">Reference proteome</keyword>
<reference evidence="6 7" key="1">
    <citation type="submission" date="2018-04" db="EMBL/GenBank/DDBJ databases">
        <title>Genomic Encyclopedia of Archaeal and Bacterial Type Strains, Phase II (KMG-II): from individual species to whole genera.</title>
        <authorList>
            <person name="Goeker M."/>
        </authorList>
    </citation>
    <scope>NUCLEOTIDE SEQUENCE [LARGE SCALE GENOMIC DNA]</scope>
    <source>
        <strain evidence="6 7">DSM 100977</strain>
    </source>
</reference>
<organism evidence="6 7">
    <name type="scientific">Litoreibacter ponti</name>
    <dbReference type="NCBI Taxonomy" id="1510457"/>
    <lineage>
        <taxon>Bacteria</taxon>
        <taxon>Pseudomonadati</taxon>
        <taxon>Pseudomonadota</taxon>
        <taxon>Alphaproteobacteria</taxon>
        <taxon>Rhodobacterales</taxon>
        <taxon>Roseobacteraceae</taxon>
        <taxon>Litoreibacter</taxon>
    </lineage>
</organism>
<dbReference type="AlphaFoldDB" id="A0A2T6BEC1"/>
<evidence type="ECO:0000256" key="1">
    <source>
        <dbReference type="ARBA" id="ARBA00004141"/>
    </source>
</evidence>
<dbReference type="OrthoDB" id="3576439at2"/>
<evidence type="ECO:0000256" key="2">
    <source>
        <dbReference type="ARBA" id="ARBA00022692"/>
    </source>
</evidence>